<dbReference type="InterPro" id="IPR036869">
    <property type="entry name" value="J_dom_sf"/>
</dbReference>
<keyword evidence="1" id="KW-0472">Membrane</keyword>
<keyword evidence="1" id="KW-1133">Transmembrane helix</keyword>
<dbReference type="Proteomes" id="UP000006319">
    <property type="component" value="Chromosome 2"/>
</dbReference>
<dbReference type="AlphaFoldDB" id="K6V669"/>
<name>K6V669_PLACD</name>
<dbReference type="OrthoDB" id="376275at2759"/>
<organism evidence="2 3">
    <name type="scientific">Plasmodium cynomolgi (strain B)</name>
    <dbReference type="NCBI Taxonomy" id="1120755"/>
    <lineage>
        <taxon>Eukaryota</taxon>
        <taxon>Sar</taxon>
        <taxon>Alveolata</taxon>
        <taxon>Apicomplexa</taxon>
        <taxon>Aconoidasida</taxon>
        <taxon>Haemosporida</taxon>
        <taxon>Plasmodiidae</taxon>
        <taxon>Plasmodium</taxon>
        <taxon>Plasmodium (Plasmodium)</taxon>
    </lineage>
</organism>
<sequence length="308" mass="36922">MLLSRVRRCYRYVRTIAKCSTRNGNPSSNSLFALCCSSLHSEASRHGKGTRPYFDYDQDCKLLRRLQKGELDVDEWGHVDDHRDVLKIKKKYLKLLRLYHPDTYVSEKNEQRKKRKEEIFLHVYRHYKSFTQQYDHLYKSDINDESVYETEQERGERLERYRRYSEGMRNDVSHFHKNVEIYILVTILVTFGGVLLVCVYLPFDVNTFREELCDGADSGESAQVIPCFYNPVMKRYEYLPSGYAPPHPHQLYYFYKNNFPELFVDDDLLKLSRFEVVQLPKNRAKKCRLVYDIKKNELIFLKKTKQER</sequence>
<evidence type="ECO:0008006" key="4">
    <source>
        <dbReference type="Google" id="ProtNLM"/>
    </source>
</evidence>
<feature type="transmembrane region" description="Helical" evidence="1">
    <location>
        <begin position="181"/>
        <end position="203"/>
    </location>
</feature>
<dbReference type="EMBL" id="DF157094">
    <property type="protein sequence ID" value="GAB64587.1"/>
    <property type="molecule type" value="Genomic_DNA"/>
</dbReference>
<dbReference type="VEuPathDB" id="PlasmoDB:PCYB_021560"/>
<keyword evidence="1" id="KW-0812">Transmembrane</keyword>
<dbReference type="OMA" id="VMKRYEY"/>
<dbReference type="GeneID" id="14691017"/>
<keyword evidence="3" id="KW-1185">Reference proteome</keyword>
<dbReference type="Gene3D" id="1.10.287.110">
    <property type="entry name" value="DnaJ domain"/>
    <property type="match status" value="1"/>
</dbReference>
<dbReference type="eggNOG" id="ENOG502QXJ3">
    <property type="taxonomic scope" value="Eukaryota"/>
</dbReference>
<proteinExistence type="predicted"/>
<gene>
    <name evidence="2" type="ORF">PCYB_021560</name>
</gene>
<evidence type="ECO:0000313" key="3">
    <source>
        <dbReference type="Proteomes" id="UP000006319"/>
    </source>
</evidence>
<dbReference type="RefSeq" id="XP_004220554.1">
    <property type="nucleotide sequence ID" value="XM_004220506.1"/>
</dbReference>
<dbReference type="SUPFAM" id="SSF46565">
    <property type="entry name" value="Chaperone J-domain"/>
    <property type="match status" value="1"/>
</dbReference>
<accession>K6V669</accession>
<protein>
    <recommendedName>
        <fullName evidence="4">J domain-containing protein</fullName>
    </recommendedName>
</protein>
<reference evidence="2 3" key="1">
    <citation type="journal article" date="2012" name="Nat. Genet.">
        <title>Plasmodium cynomolgi genome sequences provide insight into Plasmodium vivax and the monkey malaria clade.</title>
        <authorList>
            <person name="Tachibana S."/>
            <person name="Sullivan S.A."/>
            <person name="Kawai S."/>
            <person name="Nakamura S."/>
            <person name="Kim H.R."/>
            <person name="Goto N."/>
            <person name="Arisue N."/>
            <person name="Palacpac N.M.Q."/>
            <person name="Honma H."/>
            <person name="Yagi M."/>
            <person name="Tougan T."/>
            <person name="Katakai Y."/>
            <person name="Kaneko O."/>
            <person name="Mita T."/>
            <person name="Kita K."/>
            <person name="Yasutomi Y."/>
            <person name="Sutton P.L."/>
            <person name="Shakhbatyan R."/>
            <person name="Horii T."/>
            <person name="Yasunaga T."/>
            <person name="Barnwell J.W."/>
            <person name="Escalante A.A."/>
            <person name="Carlton J.M."/>
            <person name="Tanabe K."/>
        </authorList>
    </citation>
    <scope>NUCLEOTIDE SEQUENCE [LARGE SCALE GENOMIC DNA]</scope>
    <source>
        <strain evidence="2 3">B</strain>
    </source>
</reference>
<evidence type="ECO:0000313" key="2">
    <source>
        <dbReference type="EMBL" id="GAB64587.1"/>
    </source>
</evidence>
<dbReference type="PhylomeDB" id="K6V669"/>
<evidence type="ECO:0000256" key="1">
    <source>
        <dbReference type="SAM" id="Phobius"/>
    </source>
</evidence>
<dbReference type="KEGG" id="pcy:PCYB_021560"/>